<sequence>MDELHVQSGLPLTVNIRLKAPRPLSEHWQPLSDDLSYQAQCQAEERMALLSELGNLSDLAYLDIHTPTLDDMYAQFLKREDV</sequence>
<accession>C6M6C8</accession>
<dbReference type="EMBL" id="ACKO02000012">
    <property type="protein sequence ID" value="EET44128.1"/>
    <property type="molecule type" value="Genomic_DNA"/>
</dbReference>
<proteinExistence type="predicted"/>
<dbReference type="AlphaFoldDB" id="C6M6C8"/>
<comment type="caution">
    <text evidence="1">The sequence shown here is derived from an EMBL/GenBank/DDBJ whole genome shotgun (WGS) entry which is preliminary data.</text>
</comment>
<dbReference type="Proteomes" id="UP000005365">
    <property type="component" value="Unassembled WGS sequence"/>
</dbReference>
<organism evidence="1 2">
    <name type="scientific">Neisseria sicca ATCC 29256</name>
    <dbReference type="NCBI Taxonomy" id="547045"/>
    <lineage>
        <taxon>Bacteria</taxon>
        <taxon>Pseudomonadati</taxon>
        <taxon>Pseudomonadota</taxon>
        <taxon>Betaproteobacteria</taxon>
        <taxon>Neisseriales</taxon>
        <taxon>Neisseriaceae</taxon>
        <taxon>Neisseria</taxon>
    </lineage>
</organism>
<evidence type="ECO:0000313" key="2">
    <source>
        <dbReference type="Proteomes" id="UP000005365"/>
    </source>
</evidence>
<reference evidence="1" key="1">
    <citation type="submission" date="2009-07" db="EMBL/GenBank/DDBJ databases">
        <authorList>
            <person name="Weinstock G."/>
            <person name="Sodergren E."/>
            <person name="Clifton S."/>
            <person name="Fulton L."/>
            <person name="Fulton B."/>
            <person name="Courtney L."/>
            <person name="Fronick C."/>
            <person name="Harrison M."/>
            <person name="Strong C."/>
            <person name="Farmer C."/>
            <person name="Delahaunty K."/>
            <person name="Markovic C."/>
            <person name="Hall O."/>
            <person name="Minx P."/>
            <person name="Tomlinson C."/>
            <person name="Mitreva M."/>
            <person name="Nelson J."/>
            <person name="Hou S."/>
            <person name="Wollam A."/>
            <person name="Pepin K.H."/>
            <person name="Johnson M."/>
            <person name="Bhonagiri V."/>
            <person name="Nash W.E."/>
            <person name="Warren W."/>
            <person name="Chinwalla A."/>
            <person name="Mardis E.R."/>
            <person name="Wilson R.K."/>
        </authorList>
    </citation>
    <scope>NUCLEOTIDE SEQUENCE [LARGE SCALE GENOMIC DNA]</scope>
    <source>
        <strain evidence="1">ATCC 29256</strain>
    </source>
</reference>
<dbReference type="STRING" id="490.A6J88_07040"/>
<name>C6M6C8_NEISI</name>
<evidence type="ECO:0000313" key="1">
    <source>
        <dbReference type="EMBL" id="EET44128.1"/>
    </source>
</evidence>
<gene>
    <name evidence="1" type="ORF">NEISICOT_02081</name>
</gene>
<protein>
    <submittedName>
        <fullName evidence="1">Uncharacterized protein</fullName>
    </submittedName>
</protein>
<keyword evidence="2" id="KW-1185">Reference proteome</keyword>